<keyword evidence="2" id="KW-1185">Reference proteome</keyword>
<sequence>MNSKLNKSNQCDPNNTLVEQFFNLIFTEFHHTPPVCVCVQMCIEKAAYCYPNSCLKRPNIIKEDTTTTGHPVNQIHYDGPNQAKSVMFLVENDLIDNIFEEPRINLHSETREKLSNELIFRPNPFKELVFKYRKIPKLEMRYNLREKVKNTRSEKIKRNKVDVSKTRWPMNKYHLQGKQLLNSIRNLKKDDGFQRTIFISMFPELESASNKVNKNNKFLSKRDDRSVNIDSLRVNDTDAAKFSIENLIDNLIINSLNDNNNNSKSNESLVTKQNLENNNDNETNHDDANTMSIILINTTNKNIDTDNYTYDLNLTKVNKTYLEEIIIMSERIEENNNLSVEFVKRVTGLSNLENETSILNTKNCSVDRIETTPDHNVDLKQIFNPRAINATIISNKTTVEVASSTERRTVPVLTKNFKQKSKQRMIRKLNRKLN</sequence>
<proteinExistence type="predicted"/>
<organism evidence="1 2">
    <name type="scientific">Euphydryas editha</name>
    <name type="common">Edith's checkerspot</name>
    <dbReference type="NCBI Taxonomy" id="104508"/>
    <lineage>
        <taxon>Eukaryota</taxon>
        <taxon>Metazoa</taxon>
        <taxon>Ecdysozoa</taxon>
        <taxon>Arthropoda</taxon>
        <taxon>Hexapoda</taxon>
        <taxon>Insecta</taxon>
        <taxon>Pterygota</taxon>
        <taxon>Neoptera</taxon>
        <taxon>Endopterygota</taxon>
        <taxon>Lepidoptera</taxon>
        <taxon>Glossata</taxon>
        <taxon>Ditrysia</taxon>
        <taxon>Papilionoidea</taxon>
        <taxon>Nymphalidae</taxon>
        <taxon>Nymphalinae</taxon>
        <taxon>Euphydryas</taxon>
    </lineage>
</organism>
<gene>
    <name evidence="1" type="ORF">EEDITHA_LOCUS14413</name>
</gene>
<accession>A0AAU9UIK5</accession>
<name>A0AAU9UIK5_EUPED</name>
<evidence type="ECO:0000313" key="2">
    <source>
        <dbReference type="Proteomes" id="UP001153954"/>
    </source>
</evidence>
<dbReference type="AlphaFoldDB" id="A0AAU9UIK5"/>
<protein>
    <submittedName>
        <fullName evidence="1">Uncharacterized protein</fullName>
    </submittedName>
</protein>
<evidence type="ECO:0000313" key="1">
    <source>
        <dbReference type="EMBL" id="CAH2099436.1"/>
    </source>
</evidence>
<dbReference type="Proteomes" id="UP001153954">
    <property type="component" value="Unassembled WGS sequence"/>
</dbReference>
<comment type="caution">
    <text evidence="1">The sequence shown here is derived from an EMBL/GenBank/DDBJ whole genome shotgun (WGS) entry which is preliminary data.</text>
</comment>
<dbReference type="EMBL" id="CAKOGL010000022">
    <property type="protein sequence ID" value="CAH2099436.1"/>
    <property type="molecule type" value="Genomic_DNA"/>
</dbReference>
<reference evidence="1" key="1">
    <citation type="submission" date="2022-03" db="EMBL/GenBank/DDBJ databases">
        <authorList>
            <person name="Tunstrom K."/>
        </authorList>
    </citation>
    <scope>NUCLEOTIDE SEQUENCE</scope>
</reference>